<dbReference type="InterPro" id="IPR003170">
    <property type="entry name" value="MurB"/>
</dbReference>
<feature type="domain" description="FAD-binding PCMH-type" evidence="17">
    <location>
        <begin position="41"/>
        <end position="207"/>
    </location>
</feature>
<proteinExistence type="inferred from homology"/>
<gene>
    <name evidence="16" type="primary">murB</name>
    <name evidence="18" type="ORF">L323_06305</name>
</gene>
<dbReference type="STRING" id="1330534.L323_06305"/>
<evidence type="ECO:0000256" key="7">
    <source>
        <dbReference type="ARBA" id="ARBA00022630"/>
    </source>
</evidence>
<feature type="active site" evidence="16">
    <location>
        <position position="186"/>
    </location>
</feature>
<dbReference type="AlphaFoldDB" id="U4R4S1"/>
<dbReference type="SUPFAM" id="SSF56176">
    <property type="entry name" value="FAD-binding/transporter-associated domain-like"/>
    <property type="match status" value="1"/>
</dbReference>
<evidence type="ECO:0000256" key="1">
    <source>
        <dbReference type="ARBA" id="ARBA00001974"/>
    </source>
</evidence>
<keyword evidence="6 16" id="KW-0132">Cell division</keyword>
<dbReference type="UniPathway" id="UPA00219"/>
<comment type="similarity">
    <text evidence="16">Belongs to the MurB family.</text>
</comment>
<dbReference type="NCBIfam" id="TIGR00179">
    <property type="entry name" value="murB"/>
    <property type="match status" value="1"/>
</dbReference>
<evidence type="ECO:0000256" key="16">
    <source>
        <dbReference type="HAMAP-Rule" id="MF_00037"/>
    </source>
</evidence>
<dbReference type="GO" id="GO:0005829">
    <property type="term" value="C:cytosol"/>
    <property type="evidence" value="ECO:0007669"/>
    <property type="project" value="TreeGrafter"/>
</dbReference>
<evidence type="ECO:0000313" key="18">
    <source>
        <dbReference type="EMBL" id="EPR12912.1"/>
    </source>
</evidence>
<evidence type="ECO:0000256" key="8">
    <source>
        <dbReference type="ARBA" id="ARBA00022827"/>
    </source>
</evidence>
<dbReference type="Gene3D" id="3.90.78.10">
    <property type="entry name" value="UDP-N-acetylenolpyruvoylglucosamine reductase, C-terminal domain"/>
    <property type="match status" value="1"/>
</dbReference>
<keyword evidence="13 16" id="KW-0131">Cell cycle</keyword>
<dbReference type="SUPFAM" id="SSF56194">
    <property type="entry name" value="Uridine diphospho-N-Acetylenolpyruvylglucosamine reductase, MurB, C-terminal domain"/>
    <property type="match status" value="1"/>
</dbReference>
<dbReference type="EC" id="1.3.1.98" evidence="16"/>
<feature type="active site" evidence="16">
    <location>
        <position position="306"/>
    </location>
</feature>
<keyword evidence="12 16" id="KW-0560">Oxidoreductase</keyword>
<dbReference type="EMBL" id="ATAY01000022">
    <property type="protein sequence ID" value="EPR12912.1"/>
    <property type="molecule type" value="Genomic_DNA"/>
</dbReference>
<evidence type="ECO:0000256" key="6">
    <source>
        <dbReference type="ARBA" id="ARBA00022618"/>
    </source>
</evidence>
<comment type="function">
    <text evidence="2 16">Cell wall formation.</text>
</comment>
<dbReference type="PATRIC" id="fig|1330534.3.peg.1256"/>
<dbReference type="GO" id="GO:0051301">
    <property type="term" value="P:cell division"/>
    <property type="evidence" value="ECO:0007669"/>
    <property type="project" value="UniProtKB-KW"/>
</dbReference>
<comment type="pathway">
    <text evidence="4 16">Cell wall biogenesis; peptidoglycan biosynthesis.</text>
</comment>
<comment type="catalytic activity">
    <reaction evidence="15 16">
        <text>UDP-N-acetyl-alpha-D-muramate + NADP(+) = UDP-N-acetyl-3-O-(1-carboxyvinyl)-alpha-D-glucosamine + NADPH + H(+)</text>
        <dbReference type="Rhea" id="RHEA:12248"/>
        <dbReference type="ChEBI" id="CHEBI:15378"/>
        <dbReference type="ChEBI" id="CHEBI:57783"/>
        <dbReference type="ChEBI" id="CHEBI:58349"/>
        <dbReference type="ChEBI" id="CHEBI:68483"/>
        <dbReference type="ChEBI" id="CHEBI:70757"/>
        <dbReference type="EC" id="1.3.1.98"/>
    </reaction>
</comment>
<sequence length="314" mass="34520">MLEKEECVILQIEEFVQKLVSVTGKDGVSVNEPMANHTSFKIGGPADIMTYPKNSIQLVNIIRECIKSNVPFMVMGNGTNLLVSDMGIRGVVIKIYDNMAAFKVDNDTIELEAGILVSKASKLALEYSLTGLEFAEGIPGTVGGAVTMNAGAYIGEMCMVVHQTEYMDREGNIITITGDEHCFSYRNSIIQKSKGIVLKTRLKLQKGDSLKIKEKMDEFNFKRRDKQPLEWPSAGSVFKRPQGYFVGKLIDDSGLRGFGIGGAQISDKHSGFIINRGGATCSDVLALIKHIQNTVDEKFGVQLEPELRIIGDFN</sequence>
<dbReference type="InterPro" id="IPR036635">
    <property type="entry name" value="MurB_C_sf"/>
</dbReference>
<dbReference type="GO" id="GO:0008762">
    <property type="term" value="F:UDP-N-acetylmuramate dehydrogenase activity"/>
    <property type="evidence" value="ECO:0007669"/>
    <property type="project" value="UniProtKB-UniRule"/>
</dbReference>
<comment type="cofactor">
    <cofactor evidence="1 16">
        <name>FAD</name>
        <dbReference type="ChEBI" id="CHEBI:57692"/>
    </cofactor>
</comment>
<evidence type="ECO:0000256" key="13">
    <source>
        <dbReference type="ARBA" id="ARBA00023306"/>
    </source>
</evidence>
<keyword evidence="10 16" id="KW-0133">Cell shape</keyword>
<keyword evidence="5 16" id="KW-0963">Cytoplasm</keyword>
<evidence type="ECO:0000256" key="5">
    <source>
        <dbReference type="ARBA" id="ARBA00022490"/>
    </source>
</evidence>
<dbReference type="OrthoDB" id="9804753at2"/>
<keyword evidence="7 16" id="KW-0285">Flavoprotein</keyword>
<dbReference type="Gene3D" id="3.30.43.10">
    <property type="entry name" value="Uridine Diphospho-n-acetylenolpyruvylglucosamine Reductase, domain 2"/>
    <property type="match status" value="1"/>
</dbReference>
<dbReference type="InterPro" id="IPR016169">
    <property type="entry name" value="FAD-bd_PCMH_sub2"/>
</dbReference>
<keyword evidence="14 16" id="KW-0961">Cell wall biogenesis/degradation</keyword>
<evidence type="ECO:0000256" key="14">
    <source>
        <dbReference type="ARBA" id="ARBA00023316"/>
    </source>
</evidence>
<dbReference type="Gene3D" id="3.30.465.10">
    <property type="match status" value="1"/>
</dbReference>
<dbReference type="PANTHER" id="PTHR21071:SF4">
    <property type="entry name" value="UDP-N-ACETYLENOLPYRUVOYLGLUCOSAMINE REDUCTASE"/>
    <property type="match status" value="1"/>
</dbReference>
<reference evidence="18 19" key="1">
    <citation type="journal article" date="2013" name="Genome Announc.">
        <title>Draft Genome Sequence of the Cellulolytic Bacterium Clostridium papyrosolvens C7 (ATCC 700395).</title>
        <authorList>
            <person name="Zepeda V."/>
            <person name="Dassa B."/>
            <person name="Borovok I."/>
            <person name="Lamed R."/>
            <person name="Bayer E.A."/>
            <person name="Cate J.H."/>
        </authorList>
    </citation>
    <scope>NUCLEOTIDE SEQUENCE [LARGE SCALE GENOMIC DNA]</scope>
    <source>
        <strain evidence="18 19">C7</strain>
    </source>
</reference>
<dbReference type="GO" id="GO:0071949">
    <property type="term" value="F:FAD binding"/>
    <property type="evidence" value="ECO:0007669"/>
    <property type="project" value="InterPro"/>
</dbReference>
<dbReference type="InterPro" id="IPR016166">
    <property type="entry name" value="FAD-bd_PCMH"/>
</dbReference>
<dbReference type="InterPro" id="IPR011601">
    <property type="entry name" value="MurB_C"/>
</dbReference>
<dbReference type="HAMAP" id="MF_00037">
    <property type="entry name" value="MurB"/>
    <property type="match status" value="1"/>
</dbReference>
<name>U4R4S1_9FIRM</name>
<keyword evidence="9 16" id="KW-0521">NADP</keyword>
<dbReference type="GO" id="GO:0008360">
    <property type="term" value="P:regulation of cell shape"/>
    <property type="evidence" value="ECO:0007669"/>
    <property type="project" value="UniProtKB-KW"/>
</dbReference>
<evidence type="ECO:0000256" key="11">
    <source>
        <dbReference type="ARBA" id="ARBA00022984"/>
    </source>
</evidence>
<dbReference type="InterPro" id="IPR006094">
    <property type="entry name" value="Oxid_FAD_bind_N"/>
</dbReference>
<evidence type="ECO:0000256" key="2">
    <source>
        <dbReference type="ARBA" id="ARBA00003921"/>
    </source>
</evidence>
<dbReference type="Pfam" id="PF02873">
    <property type="entry name" value="MurB_C"/>
    <property type="match status" value="1"/>
</dbReference>
<protein>
    <recommendedName>
        <fullName evidence="16">UDP-N-acetylenolpyruvoylglucosamine reductase</fullName>
        <ecNumber evidence="16">1.3.1.98</ecNumber>
    </recommendedName>
    <alternativeName>
        <fullName evidence="16">UDP-N-acetylmuramate dehydrogenase</fullName>
    </alternativeName>
</protein>
<accession>U4R4S1</accession>
<evidence type="ECO:0000256" key="15">
    <source>
        <dbReference type="ARBA" id="ARBA00048914"/>
    </source>
</evidence>
<dbReference type="Proteomes" id="UP000016860">
    <property type="component" value="Unassembled WGS sequence"/>
</dbReference>
<dbReference type="InterPro" id="IPR016167">
    <property type="entry name" value="FAD-bd_PCMH_sub1"/>
</dbReference>
<evidence type="ECO:0000256" key="12">
    <source>
        <dbReference type="ARBA" id="ARBA00023002"/>
    </source>
</evidence>
<evidence type="ECO:0000256" key="3">
    <source>
        <dbReference type="ARBA" id="ARBA00004496"/>
    </source>
</evidence>
<organism evidence="18 19">
    <name type="scientific">Ruminiclostridium papyrosolvens C7</name>
    <dbReference type="NCBI Taxonomy" id="1330534"/>
    <lineage>
        <taxon>Bacteria</taxon>
        <taxon>Bacillati</taxon>
        <taxon>Bacillota</taxon>
        <taxon>Clostridia</taxon>
        <taxon>Eubacteriales</taxon>
        <taxon>Oscillospiraceae</taxon>
        <taxon>Ruminiclostridium</taxon>
    </lineage>
</organism>
<dbReference type="NCBIfam" id="NF010480">
    <property type="entry name" value="PRK13905.1"/>
    <property type="match status" value="1"/>
</dbReference>
<dbReference type="InterPro" id="IPR036318">
    <property type="entry name" value="FAD-bd_PCMH-like_sf"/>
</dbReference>
<dbReference type="GO" id="GO:0071555">
    <property type="term" value="P:cell wall organization"/>
    <property type="evidence" value="ECO:0007669"/>
    <property type="project" value="UniProtKB-KW"/>
</dbReference>
<evidence type="ECO:0000256" key="4">
    <source>
        <dbReference type="ARBA" id="ARBA00004752"/>
    </source>
</evidence>
<keyword evidence="11 16" id="KW-0573">Peptidoglycan synthesis</keyword>
<evidence type="ECO:0000259" key="17">
    <source>
        <dbReference type="PROSITE" id="PS51387"/>
    </source>
</evidence>
<dbReference type="RefSeq" id="WP_020814835.1">
    <property type="nucleotide sequence ID" value="NZ_ATAY01000022.1"/>
</dbReference>
<evidence type="ECO:0000256" key="9">
    <source>
        <dbReference type="ARBA" id="ARBA00022857"/>
    </source>
</evidence>
<dbReference type="Pfam" id="PF01565">
    <property type="entry name" value="FAD_binding_4"/>
    <property type="match status" value="1"/>
</dbReference>
<feature type="active site" description="Proton donor" evidence="16">
    <location>
        <position position="236"/>
    </location>
</feature>
<dbReference type="PROSITE" id="PS51387">
    <property type="entry name" value="FAD_PCMH"/>
    <property type="match status" value="1"/>
</dbReference>
<keyword evidence="8 16" id="KW-0274">FAD</keyword>
<dbReference type="GO" id="GO:0009252">
    <property type="term" value="P:peptidoglycan biosynthetic process"/>
    <property type="evidence" value="ECO:0007669"/>
    <property type="project" value="UniProtKB-UniRule"/>
</dbReference>
<evidence type="ECO:0000256" key="10">
    <source>
        <dbReference type="ARBA" id="ARBA00022960"/>
    </source>
</evidence>
<evidence type="ECO:0000313" key="19">
    <source>
        <dbReference type="Proteomes" id="UP000016860"/>
    </source>
</evidence>
<comment type="subcellular location">
    <subcellularLocation>
        <location evidence="3 16">Cytoplasm</location>
    </subcellularLocation>
</comment>
<comment type="caution">
    <text evidence="18">The sequence shown here is derived from an EMBL/GenBank/DDBJ whole genome shotgun (WGS) entry which is preliminary data.</text>
</comment>
<dbReference type="PANTHER" id="PTHR21071">
    <property type="entry name" value="UDP-N-ACETYLENOLPYRUVOYLGLUCOSAMINE REDUCTASE"/>
    <property type="match status" value="1"/>
</dbReference>